<sequence>MPNNASFRPCERRGSSCDTTVLPLQLGYQRIIKPRSGQDIPTNPECADLESWLGRTFVTLSTGQIGAESADADPPAPKHPTCLVFRQPPTTSEANTPVVRRDLVLRSPHNIISGISILMMFSNRVAQASEAYTHGDEYWLPVLDDSEAADLSPSYCIAATVPPKLTQGREQRVKVIVAQRASATSIPDVEILALPFKRRPPVPSRHQRLGPCLEPSVMRSLAMPSSPPAAHRCGQPLDGEQRCILKSEMASASKQPARYAST</sequence>
<dbReference type="GeneID" id="11521204"/>
<dbReference type="EMBL" id="CP003009">
    <property type="protein sequence ID" value="AEO64643.1"/>
    <property type="molecule type" value="Genomic_DNA"/>
</dbReference>
<evidence type="ECO:0000313" key="1">
    <source>
        <dbReference type="EMBL" id="AEO64643.1"/>
    </source>
</evidence>
<dbReference type="Gene3D" id="3.30.559.10">
    <property type="entry name" value="Chloramphenicol acetyltransferase-like domain"/>
    <property type="match status" value="1"/>
</dbReference>
<dbReference type="InterPro" id="IPR023213">
    <property type="entry name" value="CAT-like_dom_sf"/>
</dbReference>
<dbReference type="HOGENOM" id="CLU_1062388_0_0_1"/>
<gene>
    <name evidence="1" type="ORF">THITE_116197</name>
</gene>
<dbReference type="PANTHER" id="PTHR42034:SF1">
    <property type="entry name" value="CONDENSATION DOMAIN-CONTAINING PROTEIN"/>
    <property type="match status" value="1"/>
</dbReference>
<keyword evidence="2" id="KW-1185">Reference proteome</keyword>
<protein>
    <submittedName>
        <fullName evidence="1">Uncharacterized protein</fullName>
    </submittedName>
</protein>
<reference evidence="1 2" key="1">
    <citation type="journal article" date="2011" name="Nat. Biotechnol.">
        <title>Comparative genomic analysis of the thermophilic biomass-degrading fungi Myceliophthora thermophila and Thielavia terrestris.</title>
        <authorList>
            <person name="Berka R.M."/>
            <person name="Grigoriev I.V."/>
            <person name="Otillar R."/>
            <person name="Salamov A."/>
            <person name="Grimwood J."/>
            <person name="Reid I."/>
            <person name="Ishmael N."/>
            <person name="John T."/>
            <person name="Darmond C."/>
            <person name="Moisan M.-C."/>
            <person name="Henrissat B."/>
            <person name="Coutinho P.M."/>
            <person name="Lombard V."/>
            <person name="Natvig D.O."/>
            <person name="Lindquist E."/>
            <person name="Schmutz J."/>
            <person name="Lucas S."/>
            <person name="Harris P."/>
            <person name="Powlowski J."/>
            <person name="Bellemare A."/>
            <person name="Taylor D."/>
            <person name="Butler G."/>
            <person name="de Vries R.P."/>
            <person name="Allijn I.E."/>
            <person name="van den Brink J."/>
            <person name="Ushinsky S."/>
            <person name="Storms R."/>
            <person name="Powell A.J."/>
            <person name="Paulsen I.T."/>
            <person name="Elbourne L.D.H."/>
            <person name="Baker S.E."/>
            <person name="Magnuson J."/>
            <person name="LaBoissiere S."/>
            <person name="Clutterbuck A.J."/>
            <person name="Martinez D."/>
            <person name="Wogulis M."/>
            <person name="de Leon A.L."/>
            <person name="Rey M.W."/>
            <person name="Tsang A."/>
        </authorList>
    </citation>
    <scope>NUCLEOTIDE SEQUENCE [LARGE SCALE GENOMIC DNA]</scope>
    <source>
        <strain evidence="2">ATCC 38088 / NRRL 8126</strain>
    </source>
</reference>
<dbReference type="eggNOG" id="ENOG502QS40">
    <property type="taxonomic scope" value="Eukaryota"/>
</dbReference>
<evidence type="ECO:0000313" key="2">
    <source>
        <dbReference type="Proteomes" id="UP000008181"/>
    </source>
</evidence>
<dbReference type="Proteomes" id="UP000008181">
    <property type="component" value="Chromosome 1"/>
</dbReference>
<organism evidence="1 2">
    <name type="scientific">Thermothielavioides terrestris (strain ATCC 38088 / NRRL 8126)</name>
    <name type="common">Thielavia terrestris</name>
    <dbReference type="NCBI Taxonomy" id="578455"/>
    <lineage>
        <taxon>Eukaryota</taxon>
        <taxon>Fungi</taxon>
        <taxon>Dikarya</taxon>
        <taxon>Ascomycota</taxon>
        <taxon>Pezizomycotina</taxon>
        <taxon>Sordariomycetes</taxon>
        <taxon>Sordariomycetidae</taxon>
        <taxon>Sordariales</taxon>
        <taxon>Chaetomiaceae</taxon>
        <taxon>Thermothielavioides</taxon>
        <taxon>Thermothielavioides terrestris</taxon>
    </lineage>
</organism>
<name>G2QVF3_THETT</name>
<proteinExistence type="predicted"/>
<dbReference type="RefSeq" id="XP_003650979.1">
    <property type="nucleotide sequence ID" value="XM_003650931.1"/>
</dbReference>
<dbReference type="AlphaFoldDB" id="G2QVF3"/>
<dbReference type="OrthoDB" id="2548233at2759"/>
<dbReference type="PANTHER" id="PTHR42034">
    <property type="entry name" value="CHROMOSOME 7, WHOLE GENOME SHOTGUN SEQUENCE-RELATED"/>
    <property type="match status" value="1"/>
</dbReference>
<accession>G2QVF3</accession>
<dbReference type="KEGG" id="ttt:THITE_116197"/>